<keyword evidence="1" id="KW-0812">Transmembrane</keyword>
<evidence type="ECO:0000256" key="1">
    <source>
        <dbReference type="SAM" id="Phobius"/>
    </source>
</evidence>
<keyword evidence="1" id="KW-0472">Membrane</keyword>
<gene>
    <name evidence="2" type="ORF">SR900_05055</name>
</gene>
<feature type="transmembrane region" description="Helical" evidence="1">
    <location>
        <begin position="6"/>
        <end position="30"/>
    </location>
</feature>
<evidence type="ECO:0000313" key="2">
    <source>
        <dbReference type="EMBL" id="WQG86262.1"/>
    </source>
</evidence>
<keyword evidence="3" id="KW-1185">Reference proteome</keyword>
<dbReference type="Proteomes" id="UP001324185">
    <property type="component" value="Chromosome"/>
</dbReference>
<name>A0ABZ0X7N6_9GAMM</name>
<keyword evidence="1" id="KW-1133">Transmembrane helix</keyword>
<sequence>MNRSILAGVWGFAEATLFFILPDVLLSYYALDKKNQLIRLCSITLIGALLGGTLMYCWGQYHYAAAYEWVESVPAINVELMATVKDNMQQTGLLAIFLGPLQGLPYKTFAVQAYGAGISLETFLLISVPARLLRFLAIAYIARWIVTGLLKNLPRKQLIAVWGGVWILVYGLYFYLFPS</sequence>
<accession>A0ABZ0X7N6</accession>
<dbReference type="RefSeq" id="WP_018624295.1">
    <property type="nucleotide sequence ID" value="NZ_CP140158.1"/>
</dbReference>
<feature type="transmembrane region" description="Helical" evidence="1">
    <location>
        <begin position="37"/>
        <end position="61"/>
    </location>
</feature>
<feature type="transmembrane region" description="Helical" evidence="1">
    <location>
        <begin position="123"/>
        <end position="146"/>
    </location>
</feature>
<dbReference type="EMBL" id="CP140158">
    <property type="protein sequence ID" value="WQG86262.1"/>
    <property type="molecule type" value="Genomic_DNA"/>
</dbReference>
<feature type="transmembrane region" description="Helical" evidence="1">
    <location>
        <begin position="158"/>
        <end position="176"/>
    </location>
</feature>
<evidence type="ECO:0008006" key="4">
    <source>
        <dbReference type="Google" id="ProtNLM"/>
    </source>
</evidence>
<protein>
    <recommendedName>
        <fullName evidence="4">DedA family protein</fullName>
    </recommendedName>
</protein>
<organism evidence="2 3">
    <name type="scientific">Kangiella aquimarina</name>
    <dbReference type="NCBI Taxonomy" id="261965"/>
    <lineage>
        <taxon>Bacteria</taxon>
        <taxon>Pseudomonadati</taxon>
        <taxon>Pseudomonadota</taxon>
        <taxon>Gammaproteobacteria</taxon>
        <taxon>Kangiellales</taxon>
        <taxon>Kangiellaceae</taxon>
        <taxon>Kangiella</taxon>
    </lineage>
</organism>
<evidence type="ECO:0000313" key="3">
    <source>
        <dbReference type="Proteomes" id="UP001324185"/>
    </source>
</evidence>
<proteinExistence type="predicted"/>
<reference evidence="2 3" key="1">
    <citation type="submission" date="2023-11" db="EMBL/GenBank/DDBJ databases">
        <title>MicrobeMod: A computational toolkit for identifying prokaryotic methylation and restriction-modification with nanopore sequencing.</title>
        <authorList>
            <person name="Crits-Christoph A."/>
            <person name="Kang S.C."/>
            <person name="Lee H."/>
            <person name="Ostrov N."/>
        </authorList>
    </citation>
    <scope>NUCLEOTIDE SEQUENCE [LARGE SCALE GENOMIC DNA]</scope>
    <source>
        <strain evidence="2 3">DSMZ 16071</strain>
    </source>
</reference>